<evidence type="ECO:0000313" key="2">
    <source>
        <dbReference type="Proteomes" id="UP000534388"/>
    </source>
</evidence>
<comment type="caution">
    <text evidence="1">The sequence shown here is derived from an EMBL/GenBank/DDBJ whole genome shotgun (WGS) entry which is preliminary data.</text>
</comment>
<dbReference type="EMBL" id="JACEZT010000015">
    <property type="protein sequence ID" value="MBA5639301.1"/>
    <property type="molecule type" value="Genomic_DNA"/>
</dbReference>
<sequence length="260" mass="26430">MNDWLRALRERPGLAGGVDRDGGRAASLLACGFASVEFGTAAPLPGEGGQPGVAALVQRLTAVAAQPDRARIGIGLGMNAGMAPEALGAQWLAGMRAAWPVADYLCFNLSAAAYRPLLRPEYDGMIAGALATVAAERARLTARGGRRVGFALKLPLDGPRPSAPARAALESGFDALVTVLPEHAARIDWLHGWAIGARAGATLIAVGGMRSAADVRAALQAGAGGIQVHRAFVEQGAACIAPLREGLAGLAGQAASFANS</sequence>
<dbReference type="AlphaFoldDB" id="A0A7W2EVF3"/>
<dbReference type="RefSeq" id="WP_182165721.1">
    <property type="nucleotide sequence ID" value="NZ_JACEZT010000015.1"/>
</dbReference>
<dbReference type="Proteomes" id="UP000534388">
    <property type="component" value="Unassembled WGS sequence"/>
</dbReference>
<dbReference type="InterPro" id="IPR013785">
    <property type="entry name" value="Aldolase_TIM"/>
</dbReference>
<dbReference type="Gene3D" id="3.20.20.70">
    <property type="entry name" value="Aldolase class I"/>
    <property type="match status" value="2"/>
</dbReference>
<proteinExistence type="predicted"/>
<name>A0A7W2EVF3_9BURK</name>
<dbReference type="SUPFAM" id="SSF51395">
    <property type="entry name" value="FMN-linked oxidoreductases"/>
    <property type="match status" value="1"/>
</dbReference>
<reference evidence="1 2" key="1">
    <citation type="submission" date="2020-07" db="EMBL/GenBank/DDBJ databases">
        <title>Novel species isolated from subtropical streams in China.</title>
        <authorList>
            <person name="Lu H."/>
        </authorList>
    </citation>
    <scope>NUCLEOTIDE SEQUENCE [LARGE SCALE GENOMIC DNA]</scope>
    <source>
        <strain evidence="1 2">LX20W</strain>
    </source>
</reference>
<organism evidence="1 2">
    <name type="scientific">Rugamonas brunnea</name>
    <dbReference type="NCBI Taxonomy" id="2758569"/>
    <lineage>
        <taxon>Bacteria</taxon>
        <taxon>Pseudomonadati</taxon>
        <taxon>Pseudomonadota</taxon>
        <taxon>Betaproteobacteria</taxon>
        <taxon>Burkholderiales</taxon>
        <taxon>Oxalobacteraceae</taxon>
        <taxon>Telluria group</taxon>
        <taxon>Rugamonas</taxon>
    </lineage>
</organism>
<protein>
    <submittedName>
        <fullName evidence="1">Dihydroorotate dehydrogenase</fullName>
    </submittedName>
</protein>
<keyword evidence="2" id="KW-1185">Reference proteome</keyword>
<accession>A0A7W2EVF3</accession>
<gene>
    <name evidence="1" type="ORF">H3H37_19760</name>
</gene>
<evidence type="ECO:0000313" key="1">
    <source>
        <dbReference type="EMBL" id="MBA5639301.1"/>
    </source>
</evidence>